<dbReference type="EMBL" id="MHWW01000013">
    <property type="protein sequence ID" value="OHB14745.1"/>
    <property type="molecule type" value="Genomic_DNA"/>
</dbReference>
<dbReference type="SUPFAM" id="SSF53041">
    <property type="entry name" value="Resolvase-like"/>
    <property type="match status" value="1"/>
</dbReference>
<evidence type="ECO:0000256" key="6">
    <source>
        <dbReference type="SAM" id="MobiDB-lite"/>
    </source>
</evidence>
<organism evidence="9 10">
    <name type="scientific">Candidatus Zambryskibacteria bacterium RIFOXYC1_FULL_39_10</name>
    <dbReference type="NCBI Taxonomy" id="1802779"/>
    <lineage>
        <taxon>Bacteria</taxon>
        <taxon>Candidatus Zambryskiibacteriota</taxon>
    </lineage>
</organism>
<evidence type="ECO:0000259" key="7">
    <source>
        <dbReference type="PROSITE" id="PS51736"/>
    </source>
</evidence>
<dbReference type="GO" id="GO:0015074">
    <property type="term" value="P:DNA integration"/>
    <property type="evidence" value="ECO:0007669"/>
    <property type="project" value="UniProtKB-KW"/>
</dbReference>
<protein>
    <recommendedName>
        <fullName evidence="11">Recombinase domain-containing protein</fullName>
    </recommendedName>
</protein>
<keyword evidence="5" id="KW-0175">Coiled coil</keyword>
<dbReference type="SMART" id="SM00857">
    <property type="entry name" value="Resolvase"/>
    <property type="match status" value="1"/>
</dbReference>
<evidence type="ECO:0000256" key="3">
    <source>
        <dbReference type="ARBA" id="ARBA00023172"/>
    </source>
</evidence>
<dbReference type="InterPro" id="IPR038109">
    <property type="entry name" value="DNA_bind_recomb_sf"/>
</dbReference>
<dbReference type="Pfam" id="PF07508">
    <property type="entry name" value="Recombinase"/>
    <property type="match status" value="1"/>
</dbReference>
<dbReference type="InterPro" id="IPR050639">
    <property type="entry name" value="SSR_resolvase"/>
</dbReference>
<dbReference type="CDD" id="cd00338">
    <property type="entry name" value="Ser_Recombinase"/>
    <property type="match status" value="1"/>
</dbReference>
<sequence length="551" mass="64650">MKTKAVIYCRVSSKEQEETGYSLDAQEKLLKEYADKKNLEVPKVFKITESASKWQIRKTLGDMLSFADKRDVNIILCEKIDRLTRSLKDAATVDDWVHTKSEKEVHFVKENFVLNQNTRAHENLVWDMKVAIARFYTNNLSEEVKKGQAEKIRQGWLPTKPALGYKTIGDKGHKIHVIDENTASYVKRIFELYATGNYSMKRVVDELYEQGFRNRAGKKPAKSKVEDILKDPFYYGAMRWNDLVYAGSHEPLITKELYDKVQQVRTRGDAPKYQRHQFTFRKMIKCGECDGTITFEIQKGTVYCHCTHYRGCSQKKYTPEEQVEQKLMGVFKFFENITYVEAEQIKEKIKNDHSAEIEYKESTLKSLNERYSGLQRRLDNLYDDRLDNKISREFWEKKQQEINEAQATLLEQINRVKSEETKYFEIWLNIMDLARRAREIYEKRTPEERRMLLKHVFSMLTLKDGETTYELKESVSVLAKRVQEKIDLEKNFELQQKTTKSIASSGSLRKINNHSSMELPEAQNNFRTSKKSSVKPRQEACTSLSRPLLRG</sequence>
<reference evidence="9 10" key="1">
    <citation type="journal article" date="2016" name="Nat. Commun.">
        <title>Thousands of microbial genomes shed light on interconnected biogeochemical processes in an aquifer system.</title>
        <authorList>
            <person name="Anantharaman K."/>
            <person name="Brown C.T."/>
            <person name="Hug L.A."/>
            <person name="Sharon I."/>
            <person name="Castelle C.J."/>
            <person name="Probst A.J."/>
            <person name="Thomas B.C."/>
            <person name="Singh A."/>
            <person name="Wilkins M.J."/>
            <person name="Karaoz U."/>
            <person name="Brodie E.L."/>
            <person name="Williams K.H."/>
            <person name="Hubbard S.S."/>
            <person name="Banfield J.F."/>
        </authorList>
    </citation>
    <scope>NUCLEOTIDE SEQUENCE [LARGE SCALE GENOMIC DNA]</scope>
</reference>
<dbReference type="InterPro" id="IPR011109">
    <property type="entry name" value="DNA_bind_recombinase_dom"/>
</dbReference>
<feature type="region of interest" description="Disordered" evidence="6">
    <location>
        <begin position="503"/>
        <end position="551"/>
    </location>
</feature>
<evidence type="ECO:0000256" key="4">
    <source>
        <dbReference type="PROSITE-ProRule" id="PRU10137"/>
    </source>
</evidence>
<keyword evidence="1" id="KW-0229">DNA integration</keyword>
<dbReference type="PROSITE" id="PS51737">
    <property type="entry name" value="RECOMBINASE_DNA_BIND"/>
    <property type="match status" value="1"/>
</dbReference>
<dbReference type="Gene3D" id="3.90.1750.20">
    <property type="entry name" value="Putative Large Serine Recombinase, Chain B, Domain 2"/>
    <property type="match status" value="1"/>
</dbReference>
<feature type="active site" description="O-(5'-phospho-DNA)-serine intermediate" evidence="4">
    <location>
        <position position="12"/>
    </location>
</feature>
<evidence type="ECO:0000313" key="10">
    <source>
        <dbReference type="Proteomes" id="UP000177697"/>
    </source>
</evidence>
<dbReference type="Gene3D" id="3.40.50.1390">
    <property type="entry name" value="Resolvase, N-terminal catalytic domain"/>
    <property type="match status" value="1"/>
</dbReference>
<feature type="domain" description="Recombinase" evidence="8">
    <location>
        <begin position="162"/>
        <end position="271"/>
    </location>
</feature>
<dbReference type="PANTHER" id="PTHR30461:SF23">
    <property type="entry name" value="DNA RECOMBINASE-RELATED"/>
    <property type="match status" value="1"/>
</dbReference>
<keyword evidence="2" id="KW-0238">DNA-binding</keyword>
<dbReference type="AlphaFoldDB" id="A0A1G2UZF7"/>
<accession>A0A1G2UZF7</accession>
<feature type="coiled-coil region" evidence="5">
    <location>
        <begin position="357"/>
        <end position="422"/>
    </location>
</feature>
<dbReference type="Proteomes" id="UP000177697">
    <property type="component" value="Unassembled WGS sequence"/>
</dbReference>
<name>A0A1G2UZF7_9BACT</name>
<evidence type="ECO:0008006" key="11">
    <source>
        <dbReference type="Google" id="ProtNLM"/>
    </source>
</evidence>
<dbReference type="GO" id="GO:0003677">
    <property type="term" value="F:DNA binding"/>
    <property type="evidence" value="ECO:0007669"/>
    <property type="project" value="UniProtKB-KW"/>
</dbReference>
<dbReference type="PROSITE" id="PS51736">
    <property type="entry name" value="RECOMBINASES_3"/>
    <property type="match status" value="1"/>
</dbReference>
<dbReference type="InterPro" id="IPR006118">
    <property type="entry name" value="Recombinase_CS"/>
</dbReference>
<dbReference type="PROSITE" id="PS00397">
    <property type="entry name" value="RECOMBINASES_1"/>
    <property type="match status" value="1"/>
</dbReference>
<proteinExistence type="predicted"/>
<dbReference type="GO" id="GO:0000150">
    <property type="term" value="F:DNA strand exchange activity"/>
    <property type="evidence" value="ECO:0007669"/>
    <property type="project" value="InterPro"/>
</dbReference>
<gene>
    <name evidence="9" type="ORF">A2431_00205</name>
</gene>
<evidence type="ECO:0000259" key="8">
    <source>
        <dbReference type="PROSITE" id="PS51737"/>
    </source>
</evidence>
<feature type="domain" description="Resolvase/invertase-type recombinase catalytic" evidence="7">
    <location>
        <begin position="4"/>
        <end position="155"/>
    </location>
</feature>
<evidence type="ECO:0000313" key="9">
    <source>
        <dbReference type="EMBL" id="OHB14745.1"/>
    </source>
</evidence>
<dbReference type="InterPro" id="IPR006119">
    <property type="entry name" value="Resolv_N"/>
</dbReference>
<evidence type="ECO:0000256" key="1">
    <source>
        <dbReference type="ARBA" id="ARBA00022908"/>
    </source>
</evidence>
<comment type="caution">
    <text evidence="9">The sequence shown here is derived from an EMBL/GenBank/DDBJ whole genome shotgun (WGS) entry which is preliminary data.</text>
</comment>
<dbReference type="InterPro" id="IPR036162">
    <property type="entry name" value="Resolvase-like_N_sf"/>
</dbReference>
<dbReference type="PANTHER" id="PTHR30461">
    <property type="entry name" value="DNA-INVERTASE FROM LAMBDOID PROPHAGE"/>
    <property type="match status" value="1"/>
</dbReference>
<keyword evidence="3" id="KW-0233">DNA recombination</keyword>
<dbReference type="Pfam" id="PF00239">
    <property type="entry name" value="Resolvase"/>
    <property type="match status" value="1"/>
</dbReference>
<evidence type="ECO:0000256" key="5">
    <source>
        <dbReference type="SAM" id="Coils"/>
    </source>
</evidence>
<evidence type="ECO:0000256" key="2">
    <source>
        <dbReference type="ARBA" id="ARBA00023125"/>
    </source>
</evidence>